<proteinExistence type="predicted"/>
<dbReference type="RefSeq" id="WP_165875830.1">
    <property type="nucleotide sequence ID" value="NZ_SMAG01000002.1"/>
</dbReference>
<reference evidence="1 2" key="1">
    <citation type="submission" date="2019-03" db="EMBL/GenBank/DDBJ databases">
        <title>Genomic Encyclopedia of Type Strains, Phase IV (KMG-IV): sequencing the most valuable type-strain genomes for metagenomic binning, comparative biology and taxonomic classification.</title>
        <authorList>
            <person name="Goeker M."/>
        </authorList>
    </citation>
    <scope>NUCLEOTIDE SEQUENCE [LARGE SCALE GENOMIC DNA]</scope>
    <source>
        <strain evidence="1 2">DSM 45707</strain>
    </source>
</reference>
<protein>
    <submittedName>
        <fullName evidence="1">Uncharacterized protein</fullName>
    </submittedName>
</protein>
<name>A0A4R3L8I2_9BACL</name>
<gene>
    <name evidence="1" type="ORF">EDD58_102553</name>
</gene>
<dbReference type="Proteomes" id="UP000294937">
    <property type="component" value="Unassembled WGS sequence"/>
</dbReference>
<evidence type="ECO:0000313" key="1">
    <source>
        <dbReference type="EMBL" id="TCS95969.1"/>
    </source>
</evidence>
<accession>A0A4R3L8I2</accession>
<sequence>MEIPKYPRMNQELTPGQINQLTHIVFGGKNETIHDQKFDCIFVFGGTHPGCWQLSMENIFVFITMVKKGISNR</sequence>
<dbReference type="EMBL" id="SMAG01000002">
    <property type="protein sequence ID" value="TCS95969.1"/>
    <property type="molecule type" value="Genomic_DNA"/>
</dbReference>
<organism evidence="1 2">
    <name type="scientific">Hazenella coriacea</name>
    <dbReference type="NCBI Taxonomy" id="1179467"/>
    <lineage>
        <taxon>Bacteria</taxon>
        <taxon>Bacillati</taxon>
        <taxon>Bacillota</taxon>
        <taxon>Bacilli</taxon>
        <taxon>Bacillales</taxon>
        <taxon>Thermoactinomycetaceae</taxon>
        <taxon>Hazenella</taxon>
    </lineage>
</organism>
<comment type="caution">
    <text evidence="1">The sequence shown here is derived from an EMBL/GenBank/DDBJ whole genome shotgun (WGS) entry which is preliminary data.</text>
</comment>
<evidence type="ECO:0000313" key="2">
    <source>
        <dbReference type="Proteomes" id="UP000294937"/>
    </source>
</evidence>
<keyword evidence="2" id="KW-1185">Reference proteome</keyword>
<dbReference type="AlphaFoldDB" id="A0A4R3L8I2"/>